<keyword evidence="1" id="KW-1133">Transmembrane helix</keyword>
<dbReference type="AlphaFoldDB" id="A0A3P6TGQ5"/>
<dbReference type="PANTHER" id="PTHR10357:SF179">
    <property type="entry name" value="NEUTRAL AND BASIC AMINO ACID TRANSPORT PROTEIN RBAT"/>
    <property type="match status" value="1"/>
</dbReference>
<accession>A0A3P6TGQ5</accession>
<dbReference type="Pfam" id="PF16028">
    <property type="entry name" value="SLC3A2_N"/>
    <property type="match status" value="1"/>
</dbReference>
<evidence type="ECO:0000313" key="4">
    <source>
        <dbReference type="Proteomes" id="UP000277928"/>
    </source>
</evidence>
<dbReference type="OrthoDB" id="1740265at2759"/>
<evidence type="ECO:0000256" key="1">
    <source>
        <dbReference type="SAM" id="Phobius"/>
    </source>
</evidence>
<evidence type="ECO:0000259" key="2">
    <source>
        <dbReference type="SMART" id="SM00642"/>
    </source>
</evidence>
<keyword evidence="4" id="KW-1185">Reference proteome</keyword>
<dbReference type="InterPro" id="IPR006047">
    <property type="entry name" value="GH13_cat_dom"/>
</dbReference>
<feature type="transmembrane region" description="Helical" evidence="1">
    <location>
        <begin position="67"/>
        <end position="90"/>
    </location>
</feature>
<keyword evidence="1" id="KW-0472">Membrane</keyword>
<dbReference type="Pfam" id="PF00128">
    <property type="entry name" value="Alpha-amylase"/>
    <property type="match status" value="1"/>
</dbReference>
<dbReference type="EMBL" id="UYRX01000598">
    <property type="protein sequence ID" value="VDK84347.1"/>
    <property type="molecule type" value="Genomic_DNA"/>
</dbReference>
<feature type="domain" description="Glycosyl hydrolase family 13 catalytic" evidence="2">
    <location>
        <begin position="110"/>
        <end position="367"/>
    </location>
</feature>
<proteinExistence type="predicted"/>
<protein>
    <recommendedName>
        <fullName evidence="2">Glycosyl hydrolase family 13 catalytic domain-containing protein</fullName>
    </recommendedName>
</protein>
<sequence>MSVDDSRIPLSDDAKTPKIYKLEIKESNYDRDENEVNEQKAPKHFIGLTKNQLEKCSNDPFWKTVRYTMFVLFWVAWILMFLAVVLLIIFSPKCATLKEPEWWRKHVSYQIFTPSFRDSSNDGIGDFNGIREKLNDLRKIGVKTVWVTPVVTIQKDDFIPLDVTDFTSVDERFGTKDDLKSLIDATHELEMYFTMDLPISITSTSHKWFKSAKEGGDHIDYYIWKKSLDVKDDPNYTTEEGKQNAYLTYDGKYPVLNWINPAVQDSMFEVAKSFLDMGVDGFHVERIGHLMRHLPKSEGNAAMSKINDFIGSLRDYASSNQTANSREIVVFSSFDDLPGLQESHSFALPPNLTYVIDDSVTKLNNVSF</sequence>
<dbReference type="GO" id="GO:0005975">
    <property type="term" value="P:carbohydrate metabolic process"/>
    <property type="evidence" value="ECO:0007669"/>
    <property type="project" value="InterPro"/>
</dbReference>
<organism evidence="3 4">
    <name type="scientific">Litomosoides sigmodontis</name>
    <name type="common">Filarial nematode worm</name>
    <dbReference type="NCBI Taxonomy" id="42156"/>
    <lineage>
        <taxon>Eukaryota</taxon>
        <taxon>Metazoa</taxon>
        <taxon>Ecdysozoa</taxon>
        <taxon>Nematoda</taxon>
        <taxon>Chromadorea</taxon>
        <taxon>Rhabditida</taxon>
        <taxon>Spirurina</taxon>
        <taxon>Spiruromorpha</taxon>
        <taxon>Filarioidea</taxon>
        <taxon>Onchocercidae</taxon>
        <taxon>Litomosoides</taxon>
    </lineage>
</organism>
<dbReference type="InterPro" id="IPR031984">
    <property type="entry name" value="SLC3A2_N"/>
</dbReference>
<name>A0A3P6TGQ5_LITSI</name>
<dbReference type="STRING" id="42156.A0A3P6TGQ5"/>
<reference evidence="3 4" key="1">
    <citation type="submission" date="2018-08" db="EMBL/GenBank/DDBJ databases">
        <authorList>
            <person name="Laetsch R D."/>
            <person name="Stevens L."/>
            <person name="Kumar S."/>
            <person name="Blaxter L. M."/>
        </authorList>
    </citation>
    <scope>NUCLEOTIDE SEQUENCE [LARGE SCALE GENOMIC DNA]</scope>
</reference>
<gene>
    <name evidence="3" type="ORF">NLS_LOCUS6614</name>
</gene>
<dbReference type="SMART" id="SM00642">
    <property type="entry name" value="Aamy"/>
    <property type="match status" value="1"/>
</dbReference>
<evidence type="ECO:0000313" key="3">
    <source>
        <dbReference type="EMBL" id="VDK84347.1"/>
    </source>
</evidence>
<dbReference type="InterPro" id="IPR017853">
    <property type="entry name" value="GH"/>
</dbReference>
<dbReference type="SUPFAM" id="SSF51445">
    <property type="entry name" value="(Trans)glycosidases"/>
    <property type="match status" value="1"/>
</dbReference>
<keyword evidence="1" id="KW-0812">Transmembrane</keyword>
<dbReference type="PANTHER" id="PTHR10357">
    <property type="entry name" value="ALPHA-AMYLASE FAMILY MEMBER"/>
    <property type="match status" value="1"/>
</dbReference>
<dbReference type="Proteomes" id="UP000277928">
    <property type="component" value="Unassembled WGS sequence"/>
</dbReference>
<dbReference type="Gene3D" id="3.20.20.80">
    <property type="entry name" value="Glycosidases"/>
    <property type="match status" value="1"/>
</dbReference>